<gene>
    <name evidence="2" type="ORF">PAECIP111891_03103</name>
</gene>
<comment type="caution">
    <text evidence="2">The sequence shown here is derived from an EMBL/GenBank/DDBJ whole genome shotgun (WGS) entry which is preliminary data.</text>
</comment>
<dbReference type="Proteomes" id="UP000838821">
    <property type="component" value="Unassembled WGS sequence"/>
</dbReference>
<evidence type="ECO:0000313" key="3">
    <source>
        <dbReference type="Proteomes" id="UP000838821"/>
    </source>
</evidence>
<keyword evidence="1" id="KW-0812">Transmembrane</keyword>
<feature type="transmembrane region" description="Helical" evidence="1">
    <location>
        <begin position="124"/>
        <end position="143"/>
    </location>
</feature>
<evidence type="ECO:0000256" key="1">
    <source>
        <dbReference type="SAM" id="Phobius"/>
    </source>
</evidence>
<dbReference type="EMBL" id="CAKMMW010000008">
    <property type="protein sequence ID" value="CAH1207804.1"/>
    <property type="molecule type" value="Genomic_DNA"/>
</dbReference>
<dbReference type="CDD" id="cd06462">
    <property type="entry name" value="Peptidase_S24_S26"/>
    <property type="match status" value="1"/>
</dbReference>
<evidence type="ECO:0000313" key="2">
    <source>
        <dbReference type="EMBL" id="CAH1207804.1"/>
    </source>
</evidence>
<sequence>MQFPKECRQLIVQTMDKNGWIELPAQGTSMYPFIQMGDICRFVPAQADHIKKGDVVLFFTRYGSLVAHRLLRKAWLEQGIILHCKGDTNLACDEGIGQELLIGRMDWIQRNERIIHVDGWAAQAWGYIVLGVPPISLVLNHYLARRKRIQG</sequence>
<organism evidence="2 3">
    <name type="scientific">Paenibacillus allorhizoplanae</name>
    <dbReference type="NCBI Taxonomy" id="2905648"/>
    <lineage>
        <taxon>Bacteria</taxon>
        <taxon>Bacillati</taxon>
        <taxon>Bacillota</taxon>
        <taxon>Bacilli</taxon>
        <taxon>Bacillales</taxon>
        <taxon>Paenibacillaceae</taxon>
        <taxon>Paenibacillus</taxon>
    </lineage>
</organism>
<keyword evidence="3" id="KW-1185">Reference proteome</keyword>
<name>A0ABN8GFL4_9BACL</name>
<reference evidence="2" key="1">
    <citation type="submission" date="2022-01" db="EMBL/GenBank/DDBJ databases">
        <authorList>
            <person name="Criscuolo A."/>
        </authorList>
    </citation>
    <scope>NUCLEOTIDE SEQUENCE</scope>
    <source>
        <strain evidence="2">CIP111891</strain>
    </source>
</reference>
<protein>
    <recommendedName>
        <fullName evidence="4">Signal peptidase I</fullName>
    </recommendedName>
</protein>
<accession>A0ABN8GFL4</accession>
<keyword evidence="1" id="KW-1133">Transmembrane helix</keyword>
<evidence type="ECO:0008006" key="4">
    <source>
        <dbReference type="Google" id="ProtNLM"/>
    </source>
</evidence>
<proteinExistence type="predicted"/>
<keyword evidence="1" id="KW-0472">Membrane</keyword>